<evidence type="ECO:0000313" key="2">
    <source>
        <dbReference type="Proteomes" id="UP000193689"/>
    </source>
</evidence>
<accession>A0A1Y2DHZ4</accession>
<keyword evidence="2" id="KW-1185">Reference proteome</keyword>
<comment type="caution">
    <text evidence="1">The sequence shown here is derived from an EMBL/GenBank/DDBJ whole genome shotgun (WGS) entry which is preliminary data.</text>
</comment>
<sequence length="163" mass="17718">MLSSHWLLNSQLARAAGSFTSTMTIGPRPRPRLLLCSAVEIYKGGPQASAVYLSKCHHLNPNFSGFGALQNEVYTESGPIPFYIENSAPSSQGCATNYAGQTSHSDGSIWRDTRSPCSLLGHLAAVSTAYASPVTRWKQTVCRQVSRRIDTGLLPLYSSLAYY</sequence>
<protein>
    <submittedName>
        <fullName evidence="1">Uncharacterized protein</fullName>
    </submittedName>
</protein>
<dbReference type="Proteomes" id="UP000193689">
    <property type="component" value="Unassembled WGS sequence"/>
</dbReference>
<reference evidence="1 2" key="1">
    <citation type="submission" date="2016-07" db="EMBL/GenBank/DDBJ databases">
        <title>Pervasive Adenine N6-methylation of Active Genes in Fungi.</title>
        <authorList>
            <consortium name="DOE Joint Genome Institute"/>
            <person name="Mondo S.J."/>
            <person name="Dannebaum R.O."/>
            <person name="Kuo R.C."/>
            <person name="Labutti K."/>
            <person name="Haridas S."/>
            <person name="Kuo A."/>
            <person name="Salamov A."/>
            <person name="Ahrendt S.R."/>
            <person name="Lipzen A."/>
            <person name="Sullivan W."/>
            <person name="Andreopoulos W.B."/>
            <person name="Clum A."/>
            <person name="Lindquist E."/>
            <person name="Daum C."/>
            <person name="Ramamoorthy G.K."/>
            <person name="Gryganskyi A."/>
            <person name="Culley D."/>
            <person name="Magnuson J.K."/>
            <person name="James T.Y."/>
            <person name="O'Malley M.A."/>
            <person name="Stajich J.E."/>
            <person name="Spatafora J.W."/>
            <person name="Visel A."/>
            <person name="Grigoriev I.V."/>
        </authorList>
    </citation>
    <scope>NUCLEOTIDE SEQUENCE [LARGE SCALE GENOMIC DNA]</scope>
    <source>
        <strain evidence="1 2">CBS 129021</strain>
    </source>
</reference>
<dbReference type="GeneID" id="63781802"/>
<dbReference type="InParanoid" id="A0A1Y2DHZ4"/>
<name>A0A1Y2DHZ4_9PEZI</name>
<proteinExistence type="predicted"/>
<gene>
    <name evidence="1" type="ORF">BCR38DRAFT_73075</name>
</gene>
<organism evidence="1 2">
    <name type="scientific">Pseudomassariella vexata</name>
    <dbReference type="NCBI Taxonomy" id="1141098"/>
    <lineage>
        <taxon>Eukaryota</taxon>
        <taxon>Fungi</taxon>
        <taxon>Dikarya</taxon>
        <taxon>Ascomycota</taxon>
        <taxon>Pezizomycotina</taxon>
        <taxon>Sordariomycetes</taxon>
        <taxon>Xylariomycetidae</taxon>
        <taxon>Amphisphaeriales</taxon>
        <taxon>Pseudomassariaceae</taxon>
        <taxon>Pseudomassariella</taxon>
    </lineage>
</organism>
<dbReference type="EMBL" id="MCFJ01000016">
    <property type="protein sequence ID" value="ORY58435.1"/>
    <property type="molecule type" value="Genomic_DNA"/>
</dbReference>
<dbReference type="AlphaFoldDB" id="A0A1Y2DHZ4"/>
<dbReference type="RefSeq" id="XP_040711352.1">
    <property type="nucleotide sequence ID" value="XM_040865590.1"/>
</dbReference>
<evidence type="ECO:0000313" key="1">
    <source>
        <dbReference type="EMBL" id="ORY58435.1"/>
    </source>
</evidence>